<dbReference type="AlphaFoldDB" id="A0A381V2F4"/>
<dbReference type="EMBL" id="UINC01007641">
    <property type="protein sequence ID" value="SVA34394.1"/>
    <property type="molecule type" value="Genomic_DNA"/>
</dbReference>
<gene>
    <name evidence="1" type="ORF">METZ01_LOCUS87248</name>
</gene>
<accession>A0A381V2F4</accession>
<reference evidence="1" key="1">
    <citation type="submission" date="2018-05" db="EMBL/GenBank/DDBJ databases">
        <authorList>
            <person name="Lanie J.A."/>
            <person name="Ng W.-L."/>
            <person name="Kazmierczak K.M."/>
            <person name="Andrzejewski T.M."/>
            <person name="Davidsen T.M."/>
            <person name="Wayne K.J."/>
            <person name="Tettelin H."/>
            <person name="Glass J.I."/>
            <person name="Rusch D."/>
            <person name="Podicherti R."/>
            <person name="Tsui H.-C.T."/>
            <person name="Winkler M.E."/>
        </authorList>
    </citation>
    <scope>NUCLEOTIDE SEQUENCE</scope>
</reference>
<sequence length="66" mass="7797">VQQSLEVSLFQIVRRDFYETMYAIQFQNHIYDTVLALPPKYNNAQVWARSLDQTHSFHPDDSPPQT</sequence>
<protein>
    <submittedName>
        <fullName evidence="1">Uncharacterized protein</fullName>
    </submittedName>
</protein>
<name>A0A381V2F4_9ZZZZ</name>
<organism evidence="1">
    <name type="scientific">marine metagenome</name>
    <dbReference type="NCBI Taxonomy" id="408172"/>
    <lineage>
        <taxon>unclassified sequences</taxon>
        <taxon>metagenomes</taxon>
        <taxon>ecological metagenomes</taxon>
    </lineage>
</organism>
<evidence type="ECO:0000313" key="1">
    <source>
        <dbReference type="EMBL" id="SVA34394.1"/>
    </source>
</evidence>
<proteinExistence type="predicted"/>
<feature type="non-terminal residue" evidence="1">
    <location>
        <position position="1"/>
    </location>
</feature>